<reference evidence="2" key="1">
    <citation type="journal article" date="2023" name="Mol. Phylogenet. Evol.">
        <title>Genome-scale phylogeny and comparative genomics of the fungal order Sordariales.</title>
        <authorList>
            <person name="Hensen N."/>
            <person name="Bonometti L."/>
            <person name="Westerberg I."/>
            <person name="Brannstrom I.O."/>
            <person name="Guillou S."/>
            <person name="Cros-Aarteil S."/>
            <person name="Calhoun S."/>
            <person name="Haridas S."/>
            <person name="Kuo A."/>
            <person name="Mondo S."/>
            <person name="Pangilinan J."/>
            <person name="Riley R."/>
            <person name="LaButti K."/>
            <person name="Andreopoulos B."/>
            <person name="Lipzen A."/>
            <person name="Chen C."/>
            <person name="Yan M."/>
            <person name="Daum C."/>
            <person name="Ng V."/>
            <person name="Clum A."/>
            <person name="Steindorff A."/>
            <person name="Ohm R.A."/>
            <person name="Martin F."/>
            <person name="Silar P."/>
            <person name="Natvig D.O."/>
            <person name="Lalanne C."/>
            <person name="Gautier V."/>
            <person name="Ament-Velasquez S.L."/>
            <person name="Kruys A."/>
            <person name="Hutchinson M.I."/>
            <person name="Powell A.J."/>
            <person name="Barry K."/>
            <person name="Miller A.N."/>
            <person name="Grigoriev I.V."/>
            <person name="Debuchy R."/>
            <person name="Gladieux P."/>
            <person name="Hiltunen Thoren M."/>
            <person name="Johannesson H."/>
        </authorList>
    </citation>
    <scope>NUCLEOTIDE SEQUENCE</scope>
    <source>
        <strain evidence="2">CBS 955.72</strain>
    </source>
</reference>
<sequence length="84" mass="9826">MLGSNRNKDKLVQACMRMQKLGRGQSVVFLASEEIRRKIWEEAWSRDRFSMSQELDSKYLENEAQTVEERYDNDKRGPDGRGAV</sequence>
<organism evidence="2 3">
    <name type="scientific">Lasiosphaeria hispida</name>
    <dbReference type="NCBI Taxonomy" id="260671"/>
    <lineage>
        <taxon>Eukaryota</taxon>
        <taxon>Fungi</taxon>
        <taxon>Dikarya</taxon>
        <taxon>Ascomycota</taxon>
        <taxon>Pezizomycotina</taxon>
        <taxon>Sordariomycetes</taxon>
        <taxon>Sordariomycetidae</taxon>
        <taxon>Sordariales</taxon>
        <taxon>Lasiosphaeriaceae</taxon>
        <taxon>Lasiosphaeria</taxon>
    </lineage>
</organism>
<evidence type="ECO:0000313" key="2">
    <source>
        <dbReference type="EMBL" id="KAK3363716.1"/>
    </source>
</evidence>
<dbReference type="EMBL" id="JAUIQD010000001">
    <property type="protein sequence ID" value="KAK3363716.1"/>
    <property type="molecule type" value="Genomic_DNA"/>
</dbReference>
<name>A0AAJ0HVK9_9PEZI</name>
<accession>A0AAJ0HVK9</accession>
<evidence type="ECO:0000313" key="3">
    <source>
        <dbReference type="Proteomes" id="UP001275084"/>
    </source>
</evidence>
<evidence type="ECO:0000256" key="1">
    <source>
        <dbReference type="SAM" id="MobiDB-lite"/>
    </source>
</evidence>
<proteinExistence type="predicted"/>
<keyword evidence="3" id="KW-1185">Reference proteome</keyword>
<reference evidence="2" key="2">
    <citation type="submission" date="2023-06" db="EMBL/GenBank/DDBJ databases">
        <authorList>
            <consortium name="Lawrence Berkeley National Laboratory"/>
            <person name="Haridas S."/>
            <person name="Hensen N."/>
            <person name="Bonometti L."/>
            <person name="Westerberg I."/>
            <person name="Brannstrom I.O."/>
            <person name="Guillou S."/>
            <person name="Cros-Aarteil S."/>
            <person name="Calhoun S."/>
            <person name="Kuo A."/>
            <person name="Mondo S."/>
            <person name="Pangilinan J."/>
            <person name="Riley R."/>
            <person name="Labutti K."/>
            <person name="Andreopoulos B."/>
            <person name="Lipzen A."/>
            <person name="Chen C."/>
            <person name="Yanf M."/>
            <person name="Daum C."/>
            <person name="Ng V."/>
            <person name="Clum A."/>
            <person name="Steindorff A."/>
            <person name="Ohm R."/>
            <person name="Martin F."/>
            <person name="Silar P."/>
            <person name="Natvig D."/>
            <person name="Lalanne C."/>
            <person name="Gautier V."/>
            <person name="Ament-Velasquez S.L."/>
            <person name="Kruys A."/>
            <person name="Hutchinson M.I."/>
            <person name="Powell A.J."/>
            <person name="Barry K."/>
            <person name="Miller A.N."/>
            <person name="Grigoriev I.V."/>
            <person name="Debuchy R."/>
            <person name="Gladieux P."/>
            <person name="Thoren M.H."/>
            <person name="Johannesson H."/>
        </authorList>
    </citation>
    <scope>NUCLEOTIDE SEQUENCE</scope>
    <source>
        <strain evidence="2">CBS 955.72</strain>
    </source>
</reference>
<feature type="region of interest" description="Disordered" evidence="1">
    <location>
        <begin position="63"/>
        <end position="84"/>
    </location>
</feature>
<gene>
    <name evidence="2" type="ORF">B0T25DRAFT_528335</name>
</gene>
<dbReference type="Proteomes" id="UP001275084">
    <property type="component" value="Unassembled WGS sequence"/>
</dbReference>
<dbReference type="AlphaFoldDB" id="A0AAJ0HVK9"/>
<protein>
    <submittedName>
        <fullName evidence="2">Uncharacterized protein</fullName>
    </submittedName>
</protein>
<comment type="caution">
    <text evidence="2">The sequence shown here is derived from an EMBL/GenBank/DDBJ whole genome shotgun (WGS) entry which is preliminary data.</text>
</comment>